<evidence type="ECO:0000313" key="2">
    <source>
        <dbReference type="Proteomes" id="UP000587002"/>
    </source>
</evidence>
<dbReference type="RefSeq" id="WP_179719204.1">
    <property type="nucleotide sequence ID" value="NZ_BAABFH010000001.1"/>
</dbReference>
<keyword evidence="2" id="KW-1185">Reference proteome</keyword>
<reference evidence="1 2" key="1">
    <citation type="submission" date="2020-07" db="EMBL/GenBank/DDBJ databases">
        <title>Sequencing the genomes of 1000 actinobacteria strains.</title>
        <authorList>
            <person name="Klenk H.-P."/>
        </authorList>
    </citation>
    <scope>NUCLEOTIDE SEQUENCE [LARGE SCALE GENOMIC DNA]</scope>
    <source>
        <strain evidence="1 2">DSM 44065</strain>
    </source>
</reference>
<dbReference type="Proteomes" id="UP000587002">
    <property type="component" value="Unassembled WGS sequence"/>
</dbReference>
<proteinExistence type="predicted"/>
<dbReference type="EMBL" id="JACCFJ010000001">
    <property type="protein sequence ID" value="NYI83015.1"/>
    <property type="molecule type" value="Genomic_DNA"/>
</dbReference>
<accession>A0A853AFU2</accession>
<protein>
    <submittedName>
        <fullName evidence="1">Uncharacterized protein</fullName>
    </submittedName>
</protein>
<name>A0A853AFU2_9PSEU</name>
<dbReference type="AlphaFoldDB" id="A0A853AFU2"/>
<sequence length="47" mass="5185">MQQVRQVLGERFSAVQLRGTLVLRQAALENRTAADTARSDDVRRGSG</sequence>
<evidence type="ECO:0000313" key="1">
    <source>
        <dbReference type="EMBL" id="NYI83015.1"/>
    </source>
</evidence>
<gene>
    <name evidence="1" type="ORF">HNR68_001645</name>
</gene>
<comment type="caution">
    <text evidence="1">The sequence shown here is derived from an EMBL/GenBank/DDBJ whole genome shotgun (WGS) entry which is preliminary data.</text>
</comment>
<organism evidence="1 2">
    <name type="scientific">Saccharopolyspora hordei</name>
    <dbReference type="NCBI Taxonomy" id="1838"/>
    <lineage>
        <taxon>Bacteria</taxon>
        <taxon>Bacillati</taxon>
        <taxon>Actinomycetota</taxon>
        <taxon>Actinomycetes</taxon>
        <taxon>Pseudonocardiales</taxon>
        <taxon>Pseudonocardiaceae</taxon>
        <taxon>Saccharopolyspora</taxon>
    </lineage>
</organism>